<proteinExistence type="predicted"/>
<gene>
    <name evidence="1" type="ORF">E1091_16485</name>
</gene>
<reference evidence="1 2" key="1">
    <citation type="submission" date="2019-02" db="EMBL/GenBank/DDBJ databases">
        <title>Draft genome sequences of novel Actinobacteria.</title>
        <authorList>
            <person name="Sahin N."/>
            <person name="Ay H."/>
            <person name="Saygin H."/>
        </authorList>
    </citation>
    <scope>NUCLEOTIDE SEQUENCE [LARGE SCALE GENOMIC DNA]</scope>
    <source>
        <strain evidence="1 2">JCM 30529</strain>
    </source>
</reference>
<dbReference type="Proteomes" id="UP000295626">
    <property type="component" value="Unassembled WGS sequence"/>
</dbReference>
<sequence length="75" mass="8394">MPLLRIAVDSDRATARRVLELHLAGKVHRPSRDTARDEVWRRGRTPAAEPVFVGVTNGAPVRLLYDVRVHSDTVP</sequence>
<name>A0ABY2DDG0_9ACTN</name>
<dbReference type="EMBL" id="SMKE01000736">
    <property type="protein sequence ID" value="TDB86175.1"/>
    <property type="molecule type" value="Genomic_DNA"/>
</dbReference>
<organism evidence="1 2">
    <name type="scientific">Micromonospora fluostatini</name>
    <dbReference type="NCBI Taxonomy" id="1629071"/>
    <lineage>
        <taxon>Bacteria</taxon>
        <taxon>Bacillati</taxon>
        <taxon>Actinomycetota</taxon>
        <taxon>Actinomycetes</taxon>
        <taxon>Micromonosporales</taxon>
        <taxon>Micromonosporaceae</taxon>
        <taxon>Micromonospora</taxon>
    </lineage>
</organism>
<comment type="caution">
    <text evidence="1">The sequence shown here is derived from an EMBL/GenBank/DDBJ whole genome shotgun (WGS) entry which is preliminary data.</text>
</comment>
<evidence type="ECO:0000313" key="1">
    <source>
        <dbReference type="EMBL" id="TDB86175.1"/>
    </source>
</evidence>
<keyword evidence="2" id="KW-1185">Reference proteome</keyword>
<evidence type="ECO:0000313" key="2">
    <source>
        <dbReference type="Proteomes" id="UP000295626"/>
    </source>
</evidence>
<protein>
    <submittedName>
        <fullName evidence="1">Uncharacterized protein</fullName>
    </submittedName>
</protein>
<accession>A0ABY2DDG0</accession>